<proteinExistence type="predicted"/>
<feature type="non-terminal residue" evidence="1">
    <location>
        <position position="389"/>
    </location>
</feature>
<protein>
    <submittedName>
        <fullName evidence="1">Importin beta-3 subunit</fullName>
    </submittedName>
</protein>
<dbReference type="AlphaFoldDB" id="A0A146KMB3"/>
<gene>
    <name evidence="1" type="ORF">TPC1_10198</name>
</gene>
<feature type="non-terminal residue" evidence="1">
    <location>
        <position position="1"/>
    </location>
</feature>
<dbReference type="SUPFAM" id="SSF48371">
    <property type="entry name" value="ARM repeat"/>
    <property type="match status" value="1"/>
</dbReference>
<organism evidence="1">
    <name type="scientific">Trepomonas sp. PC1</name>
    <dbReference type="NCBI Taxonomy" id="1076344"/>
    <lineage>
        <taxon>Eukaryota</taxon>
        <taxon>Metamonada</taxon>
        <taxon>Diplomonadida</taxon>
        <taxon>Hexamitidae</taxon>
        <taxon>Hexamitinae</taxon>
        <taxon>Trepomonas</taxon>
    </lineage>
</organism>
<reference evidence="1" key="1">
    <citation type="submission" date="2015-07" db="EMBL/GenBank/DDBJ databases">
        <title>Adaptation to a free-living lifestyle via gene acquisitions in the diplomonad Trepomonas sp. PC1.</title>
        <authorList>
            <person name="Xu F."/>
            <person name="Jerlstrom-Hultqvist J."/>
            <person name="Kolisko M."/>
            <person name="Simpson A.G.B."/>
            <person name="Roger A.J."/>
            <person name="Svard S.G."/>
            <person name="Andersson J.O."/>
        </authorList>
    </citation>
    <scope>NUCLEOTIDE SEQUENCE</scope>
    <source>
        <strain evidence="1">PC1</strain>
    </source>
</reference>
<sequence length="389" mass="45741">DIELDSLQLDSLQFGENVQELCCKLLSKHSDKFNEEQLDQVFDHLKEEKISKLSLDLHVALMIAAGEKGFKYNEIFETTFDKIKQQIFDSAYTVIDSGFEIGLDFVEQYFKFPQSAETTDEIWSLLQRTIRGMILTVRTDDFDEDDLGYTLENLFNAVMEIYKHCEDKQQKVILMLHEINQQSKDILIKEQIVTSMVTIMETADEQTCESVIIWIPLIQIQEILESYEDNLYLIQNIYYLYSTYIRKTKNKIVAENQILSSFAIKFMENFVLQDDKDDKQPAFDNICIYMAETGFITHQSSQFWQELFKYAIKMDYDDVEIINMLKLITENADRILDILQDVVHVVVILFFGKFHHTIIQNQPDLALSIKNMLFMEQFTEQIKQIIDNE</sequence>
<accession>A0A146KMB3</accession>
<dbReference type="EMBL" id="GDID01000145">
    <property type="protein sequence ID" value="JAP96461.1"/>
    <property type="molecule type" value="Transcribed_RNA"/>
</dbReference>
<evidence type="ECO:0000313" key="1">
    <source>
        <dbReference type="EMBL" id="JAP96461.1"/>
    </source>
</evidence>
<name>A0A146KMB3_9EUKA</name>
<dbReference type="InterPro" id="IPR016024">
    <property type="entry name" value="ARM-type_fold"/>
</dbReference>